<evidence type="ECO:0000313" key="1">
    <source>
        <dbReference type="EMBL" id="RNA10464.1"/>
    </source>
</evidence>
<evidence type="ECO:0000313" key="2">
    <source>
        <dbReference type="Proteomes" id="UP000276133"/>
    </source>
</evidence>
<gene>
    <name evidence="1" type="ORF">BpHYR1_023133</name>
</gene>
<protein>
    <submittedName>
        <fullName evidence="1">Uncharacterized protein</fullName>
    </submittedName>
</protein>
<comment type="caution">
    <text evidence="1">The sequence shown here is derived from an EMBL/GenBank/DDBJ whole genome shotgun (WGS) entry which is preliminary data.</text>
</comment>
<organism evidence="1 2">
    <name type="scientific">Brachionus plicatilis</name>
    <name type="common">Marine rotifer</name>
    <name type="synonym">Brachionus muelleri</name>
    <dbReference type="NCBI Taxonomy" id="10195"/>
    <lineage>
        <taxon>Eukaryota</taxon>
        <taxon>Metazoa</taxon>
        <taxon>Spiralia</taxon>
        <taxon>Gnathifera</taxon>
        <taxon>Rotifera</taxon>
        <taxon>Eurotatoria</taxon>
        <taxon>Monogononta</taxon>
        <taxon>Pseudotrocha</taxon>
        <taxon>Ploima</taxon>
        <taxon>Brachionidae</taxon>
        <taxon>Brachionus</taxon>
    </lineage>
</organism>
<accession>A0A3M7QH20</accession>
<keyword evidence="2" id="KW-1185">Reference proteome</keyword>
<dbReference type="EMBL" id="REGN01006194">
    <property type="protein sequence ID" value="RNA10464.1"/>
    <property type="molecule type" value="Genomic_DNA"/>
</dbReference>
<name>A0A3M7QH20_BRAPC</name>
<proteinExistence type="predicted"/>
<dbReference type="Proteomes" id="UP000276133">
    <property type="component" value="Unassembled WGS sequence"/>
</dbReference>
<sequence length="93" mass="10717">MHNWPRLNDRPTPEQPDSFSFLSLMNTSICDPTQQTERALCGIINNAEFGIYNKKKQKTLEVSNNDNTNNMQILANYRSSSRPATFFFDLQIS</sequence>
<reference evidence="1 2" key="1">
    <citation type="journal article" date="2018" name="Sci. Rep.">
        <title>Genomic signatures of local adaptation to the degree of environmental predictability in rotifers.</title>
        <authorList>
            <person name="Franch-Gras L."/>
            <person name="Hahn C."/>
            <person name="Garcia-Roger E.M."/>
            <person name="Carmona M.J."/>
            <person name="Serra M."/>
            <person name="Gomez A."/>
        </authorList>
    </citation>
    <scope>NUCLEOTIDE SEQUENCE [LARGE SCALE GENOMIC DNA]</scope>
    <source>
        <strain evidence="1">HYR1</strain>
    </source>
</reference>
<dbReference type="AlphaFoldDB" id="A0A3M7QH20"/>